<evidence type="ECO:0000313" key="3">
    <source>
        <dbReference type="EMBL" id="WTU72434.1"/>
    </source>
</evidence>
<dbReference type="Pfam" id="PF13517">
    <property type="entry name" value="FG-GAP_3"/>
    <property type="match status" value="1"/>
</dbReference>
<accession>A0AAU2JLM3</accession>
<proteinExistence type="predicted"/>
<sequence length="1072" mass="114874">MSASEFLDESPPKIAEEAEVAAPTTRWFKRRKPLGALAALLAAAVALPVGVHVTDEEKPQTRQRQDAPLSEAQARRLAEESGKEVEVTAARSANTTTWAKPDGSFRKQVFSAAIRAKVGEVWKPVDTALERVEGGYAAKAVNGRVLFSAGSKPQVASGGERSSRSVTRVALRRDTPGEVWTELVRLNTDGYEMVVSWPGALPEPTIDGPRALYENVRPGVDLVMTAQDGGYSHLLVVKDKQAAADPSLAQLNYRLASPDLAFHLDAESGAVSARDYKGEEIAGSPSPLMWDSSGKVATTDDQPAWMPTDVAKDHPTLGLAGMAGAEGARIKVAKAALADGMLSITPDSSWLNAPETVYPVFIDPSFKGHKRSWTLLYKTEGSSSFYNGQNYNSGGTNEARVGYESTTGGTSRSIFNFDFGSELHGAAIVSASVRALQTYSWSCSQKQMDIYSTPYINSSSTWNNTTGFWNRKIATDMSGYGYNSSCPDKWIAPDIKAIVTEAATSRWGALSLGFAAPNESDSYYWKKFLANGETAPYIEIVYNTPPDIPIAANMQTFPGGPCLTTAPGTSIGKTNVTFQVKGTDRDNNLHGIHVEIWDWETGYLTYHEWLTANSDGVITKEIPESYFTSGRRYGWKSKTYDTDGWESPGAGPMDSGGGGWCTFTVDHTVPPSPTVTSTHFPPPGANHSDWSVNPASTPGQKIDIRGSGVAGTDIREYQWSLNRPAFDQKAIPTSGDLATISLQADIAGPNVLYVRTVNKAGNISTGTEYPFYVRARTGLDSPGDVTGDGRPDILAIDSAGNLRTYAGDSAGDTDAYIPGAVQNGKPVADGYWKDKATGKSALIGHSTNRFPGDGLTDLIARMPDGKFYVYPGTGTGQFDVGRRMEMLLPPGAPNPSIFRQIVVTEDVDGDGFADMFALDADGLWFFSGYTGASFTTVKKISGSWSPRDIVSVRDISGDGVPDLLFRSDSDPNRGLILRRGKPGPNGGADITSLSSAANSADGQDNTYATTYWSRAELPLVLGTPDANGDGIPDIWVTSVNGNQYLFPGARDHMPGTPTGNDGDGWNTFLTIG</sequence>
<dbReference type="InterPro" id="IPR028994">
    <property type="entry name" value="Integrin_alpha_N"/>
</dbReference>
<feature type="region of interest" description="Disordered" evidence="2">
    <location>
        <begin position="1"/>
        <end position="22"/>
    </location>
</feature>
<dbReference type="InterPro" id="IPR013517">
    <property type="entry name" value="FG-GAP"/>
</dbReference>
<evidence type="ECO:0000256" key="1">
    <source>
        <dbReference type="ARBA" id="ARBA00022729"/>
    </source>
</evidence>
<dbReference type="SUPFAM" id="SSF69318">
    <property type="entry name" value="Integrin alpha N-terminal domain"/>
    <property type="match status" value="1"/>
</dbReference>
<protein>
    <submittedName>
        <fullName evidence="3">DNRLRE domain-containing protein</fullName>
    </submittedName>
</protein>
<dbReference type="EMBL" id="CP108264">
    <property type="protein sequence ID" value="WTU72434.1"/>
    <property type="molecule type" value="Genomic_DNA"/>
</dbReference>
<evidence type="ECO:0000256" key="2">
    <source>
        <dbReference type="SAM" id="MobiDB-lite"/>
    </source>
</evidence>
<name>A0AAU2JLM3_9ACTN</name>
<dbReference type="AlphaFoldDB" id="A0AAU2JLM3"/>
<keyword evidence="1" id="KW-0732">Signal</keyword>
<organism evidence="3">
    <name type="scientific">Streptomyces sp. NBC_00049</name>
    <dbReference type="NCBI Taxonomy" id="2903617"/>
    <lineage>
        <taxon>Bacteria</taxon>
        <taxon>Bacillati</taxon>
        <taxon>Actinomycetota</taxon>
        <taxon>Actinomycetes</taxon>
        <taxon>Kitasatosporales</taxon>
        <taxon>Streptomycetaceae</taxon>
        <taxon>Streptomyces</taxon>
    </lineage>
</organism>
<reference evidence="3" key="1">
    <citation type="submission" date="2022-10" db="EMBL/GenBank/DDBJ databases">
        <title>The complete genomes of actinobacterial strains from the NBC collection.</title>
        <authorList>
            <person name="Joergensen T.S."/>
            <person name="Alvarez Arevalo M."/>
            <person name="Sterndorff E.B."/>
            <person name="Faurdal D."/>
            <person name="Vuksanovic O."/>
            <person name="Mourched A.-S."/>
            <person name="Charusanti P."/>
            <person name="Shaw S."/>
            <person name="Blin K."/>
            <person name="Weber T."/>
        </authorList>
    </citation>
    <scope>NUCLEOTIDE SEQUENCE</scope>
    <source>
        <strain evidence="3">NBC_00049</strain>
    </source>
</reference>
<dbReference type="NCBIfam" id="NF033679">
    <property type="entry name" value="DNRLRE_dom"/>
    <property type="match status" value="1"/>
</dbReference>
<gene>
    <name evidence="3" type="ORF">OG327_03275</name>
</gene>